<dbReference type="FunFam" id="3.60.130.10:FF:000008">
    <property type="entry name" value="Alpha-ketoglutarate-dependent taurine dioxygenase"/>
    <property type="match status" value="1"/>
</dbReference>
<keyword evidence="5" id="KW-0560">Oxidoreductase</keyword>
<dbReference type="GeneID" id="18249112"/>
<evidence type="ECO:0000256" key="4">
    <source>
        <dbReference type="ARBA" id="ARBA00022964"/>
    </source>
</evidence>
<evidence type="ECO:0000256" key="1">
    <source>
        <dbReference type="ARBA" id="ARBA00001954"/>
    </source>
</evidence>
<gene>
    <name evidence="8" type="ORF">CANTEDRAFT_125617</name>
</gene>
<sequence>MATTAQTNADLDQIGKILAKHGINDTTNDNKIVVDLKNVNGYRPGFVDSLSGDELPEHTRNRFAKYGIDLSKGYPERPENIPHFLDEGYAIRNRANPDYVERGRNADPSKKNLLGAAKEIREITPLIGTEVVGLQLGDLNEKQLDELALLVAERVVVVFRNQDLSPQKHLELGKYYGEVEEHPLVAHVPGLRGATTVWGPFNRVGPLITYKKGLHQGWHTDLDHEFSPAAITHLHLDSIPTTGGDTGFASGYGAFDKLSQPLQQFLEGKTAVHKSAHRYLNRDNVLGAPEHILREHPLVITHPVTGWKSLFVNRAHTVKIVGLEDSESQVILNYLFDVYEKSLDIQTRVSWQPTKPGLGTSVIWDNRVSNHIAIPDYNDQNGRLRHAVRVTSLGNVPNYDKNSKSQREALFGA</sequence>
<dbReference type="AlphaFoldDB" id="G3BAR9"/>
<dbReference type="OrthoDB" id="10257314at2759"/>
<dbReference type="Proteomes" id="UP000000707">
    <property type="component" value="Unassembled WGS sequence"/>
</dbReference>
<evidence type="ECO:0000259" key="7">
    <source>
        <dbReference type="Pfam" id="PF02668"/>
    </source>
</evidence>
<dbReference type="InterPro" id="IPR003819">
    <property type="entry name" value="TauD/TfdA-like"/>
</dbReference>
<dbReference type="InterPro" id="IPR042098">
    <property type="entry name" value="TauD-like_sf"/>
</dbReference>
<comment type="cofactor">
    <cofactor evidence="1">
        <name>Fe(2+)</name>
        <dbReference type="ChEBI" id="CHEBI:29033"/>
    </cofactor>
</comment>
<evidence type="ECO:0000313" key="9">
    <source>
        <dbReference type="EMBL" id="EGV62095.1"/>
    </source>
</evidence>
<dbReference type="PANTHER" id="PTHR30468:SF9">
    <property type="entry name" value="ALPHA-KETOGLUTARATE-DEPENDENT TAURINE DIOXYGENASE (AFU_ORTHOLOGUE AFUA_3G01010)"/>
    <property type="match status" value="1"/>
</dbReference>
<dbReference type="KEGG" id="cten:18249112"/>
<dbReference type="GO" id="GO:0016706">
    <property type="term" value="F:2-oxoglutarate-dependent dioxygenase activity"/>
    <property type="evidence" value="ECO:0007669"/>
    <property type="project" value="TreeGrafter"/>
</dbReference>
<evidence type="ECO:0000256" key="3">
    <source>
        <dbReference type="ARBA" id="ARBA00022723"/>
    </source>
</evidence>
<accession>G3BAR9</accession>
<dbReference type="RefSeq" id="XP_006688265.1">
    <property type="nucleotide sequence ID" value="XM_006688202.1"/>
</dbReference>
<dbReference type="EMBL" id="GL996527">
    <property type="protein sequence ID" value="EGV62094.1"/>
    <property type="molecule type" value="Genomic_DNA"/>
</dbReference>
<organism evidence="10">
    <name type="scientific">Candida tenuis (strain ATCC 10573 / BCRC 21748 / CBS 615 / JCM 9827 / NBRC 10315 / NRRL Y-1498 / VKM Y-70)</name>
    <name type="common">Yeast</name>
    <name type="synonym">Yamadazyma tenuis</name>
    <dbReference type="NCBI Taxonomy" id="590646"/>
    <lineage>
        <taxon>Eukaryota</taxon>
        <taxon>Fungi</taxon>
        <taxon>Dikarya</taxon>
        <taxon>Ascomycota</taxon>
        <taxon>Saccharomycotina</taxon>
        <taxon>Pichiomycetes</taxon>
        <taxon>Debaryomycetaceae</taxon>
        <taxon>Yamadazyma</taxon>
    </lineage>
</organism>
<keyword evidence="4" id="KW-0223">Dioxygenase</keyword>
<feature type="domain" description="TauD/TfdA-like" evidence="7">
    <location>
        <begin position="119"/>
        <end position="391"/>
    </location>
</feature>
<evidence type="ECO:0000313" key="8">
    <source>
        <dbReference type="EMBL" id="EGV62094.1"/>
    </source>
</evidence>
<dbReference type="SUPFAM" id="SSF51197">
    <property type="entry name" value="Clavaminate synthase-like"/>
    <property type="match status" value="1"/>
</dbReference>
<reference evidence="8 10" key="1">
    <citation type="journal article" date="2011" name="Proc. Natl. Acad. Sci. U.S.A.">
        <title>Comparative genomics of xylose-fermenting fungi for enhanced biofuel production.</title>
        <authorList>
            <person name="Wohlbach D.J."/>
            <person name="Kuo A."/>
            <person name="Sato T.K."/>
            <person name="Potts K.M."/>
            <person name="Salamov A.A."/>
            <person name="LaButti K.M."/>
            <person name="Sun H."/>
            <person name="Clum A."/>
            <person name="Pangilinan J.L."/>
            <person name="Lindquist E.A."/>
            <person name="Lucas S."/>
            <person name="Lapidus A."/>
            <person name="Jin M."/>
            <person name="Gunawan C."/>
            <person name="Balan V."/>
            <person name="Dale B.E."/>
            <person name="Jeffries T.W."/>
            <person name="Zinkel R."/>
            <person name="Barry K.W."/>
            <person name="Grigoriev I.V."/>
            <person name="Gasch A.P."/>
        </authorList>
    </citation>
    <scope>NUCLEOTIDE SEQUENCE [LARGE SCALE GENOMIC DNA]</scope>
    <source>
        <strain evidence="8">ATCC 10573</strain>
        <strain evidence="10">ATCC 10573 / BCRC 21748 / CBS 615 / JCM 9827 / NBRC 10315 / NRRL Y-1498 / VKM Y-70</strain>
    </source>
</reference>
<comment type="similarity">
    <text evidence="2">Belongs to the TfdA dioxygenase family.</text>
</comment>
<proteinExistence type="inferred from homology"/>
<evidence type="ECO:0000256" key="6">
    <source>
        <dbReference type="ARBA" id="ARBA00023004"/>
    </source>
</evidence>
<dbReference type="Pfam" id="PF02668">
    <property type="entry name" value="TauD"/>
    <property type="match status" value="1"/>
</dbReference>
<dbReference type="GO" id="GO:0005737">
    <property type="term" value="C:cytoplasm"/>
    <property type="evidence" value="ECO:0007669"/>
    <property type="project" value="TreeGrafter"/>
</dbReference>
<dbReference type="EMBL" id="GL996527">
    <property type="protein sequence ID" value="EGV62095.1"/>
    <property type="molecule type" value="Genomic_DNA"/>
</dbReference>
<dbReference type="PANTHER" id="PTHR30468">
    <property type="entry name" value="ALPHA-KETOGLUTARATE-DEPENDENT SULFONATE DIOXYGENASE"/>
    <property type="match status" value="1"/>
</dbReference>
<evidence type="ECO:0000256" key="5">
    <source>
        <dbReference type="ARBA" id="ARBA00023002"/>
    </source>
</evidence>
<dbReference type="Gene3D" id="3.60.130.10">
    <property type="entry name" value="Clavaminate synthase-like"/>
    <property type="match status" value="1"/>
</dbReference>
<dbReference type="HOGENOM" id="CLU_036005_0_1_1"/>
<keyword evidence="10" id="KW-1185">Reference proteome</keyword>
<evidence type="ECO:0000256" key="2">
    <source>
        <dbReference type="ARBA" id="ARBA00005896"/>
    </source>
</evidence>
<evidence type="ECO:0000313" key="10">
    <source>
        <dbReference type="Proteomes" id="UP000000707"/>
    </source>
</evidence>
<name>G3BAR9_CANTC</name>
<dbReference type="InterPro" id="IPR051323">
    <property type="entry name" value="AtsK-like"/>
</dbReference>
<keyword evidence="3" id="KW-0479">Metal-binding</keyword>
<keyword evidence="6" id="KW-0408">Iron</keyword>
<dbReference type="GO" id="GO:0046872">
    <property type="term" value="F:metal ion binding"/>
    <property type="evidence" value="ECO:0007669"/>
    <property type="project" value="UniProtKB-KW"/>
</dbReference>
<dbReference type="eggNOG" id="ENOG502R0XT">
    <property type="taxonomic scope" value="Eukaryota"/>
</dbReference>
<protein>
    <submittedName>
        <fullName evidence="9">TauD-domain-containing protein</fullName>
    </submittedName>
</protein>